<dbReference type="RefSeq" id="WP_188410915.1">
    <property type="nucleotide sequence ID" value="NZ_BMCP01000006.1"/>
</dbReference>
<evidence type="ECO:0008006" key="4">
    <source>
        <dbReference type="Google" id="ProtNLM"/>
    </source>
</evidence>
<accession>A0A8J2YMB6</accession>
<gene>
    <name evidence="2" type="ORF">GCM10007276_32870</name>
</gene>
<evidence type="ECO:0000313" key="2">
    <source>
        <dbReference type="EMBL" id="GGE53254.1"/>
    </source>
</evidence>
<reference evidence="2" key="2">
    <citation type="submission" date="2020-09" db="EMBL/GenBank/DDBJ databases">
        <authorList>
            <person name="Sun Q."/>
            <person name="Sedlacek I."/>
        </authorList>
    </citation>
    <scope>NUCLEOTIDE SEQUENCE</scope>
    <source>
        <strain evidence="2">CCM 7684</strain>
    </source>
</reference>
<organism evidence="2 3">
    <name type="scientific">Agaricicola taiwanensis</name>
    <dbReference type="NCBI Taxonomy" id="591372"/>
    <lineage>
        <taxon>Bacteria</taxon>
        <taxon>Pseudomonadati</taxon>
        <taxon>Pseudomonadota</taxon>
        <taxon>Alphaproteobacteria</taxon>
        <taxon>Rhodobacterales</taxon>
        <taxon>Paracoccaceae</taxon>
        <taxon>Agaricicola</taxon>
    </lineage>
</organism>
<evidence type="ECO:0000256" key="1">
    <source>
        <dbReference type="SAM" id="Phobius"/>
    </source>
</evidence>
<evidence type="ECO:0000313" key="3">
    <source>
        <dbReference type="Proteomes" id="UP000602745"/>
    </source>
</evidence>
<dbReference type="AlphaFoldDB" id="A0A8J2YMB6"/>
<reference evidence="2" key="1">
    <citation type="journal article" date="2014" name="Int. J. Syst. Evol. Microbiol.">
        <title>Complete genome sequence of Corynebacterium casei LMG S-19264T (=DSM 44701T), isolated from a smear-ripened cheese.</title>
        <authorList>
            <consortium name="US DOE Joint Genome Institute (JGI-PGF)"/>
            <person name="Walter F."/>
            <person name="Albersmeier A."/>
            <person name="Kalinowski J."/>
            <person name="Ruckert C."/>
        </authorList>
    </citation>
    <scope>NUCLEOTIDE SEQUENCE</scope>
    <source>
        <strain evidence="2">CCM 7684</strain>
    </source>
</reference>
<keyword evidence="1" id="KW-1133">Transmembrane helix</keyword>
<keyword evidence="1" id="KW-0472">Membrane</keyword>
<sequence>MIGKTLAIAMGLVCGALLSQGPEFVQQYSQRLGGRLDELRGFVERFDRDAAAAGLNRLSALAEYQENSSNFVSARGRDAADTILRFERYEAHRNALREAAPFSRLWVFARDADGEIAAATAEDYQPAVPVTLEGLAHAGAGFGIGALITGLFARMLRKRRERKIIITG</sequence>
<feature type="transmembrane region" description="Helical" evidence="1">
    <location>
        <begin position="134"/>
        <end position="153"/>
    </location>
</feature>
<name>A0A8J2YMB6_9RHOB</name>
<protein>
    <recommendedName>
        <fullName evidence="4">DUF2937 family protein</fullName>
    </recommendedName>
</protein>
<dbReference type="EMBL" id="BMCP01000006">
    <property type="protein sequence ID" value="GGE53254.1"/>
    <property type="molecule type" value="Genomic_DNA"/>
</dbReference>
<proteinExistence type="predicted"/>
<comment type="caution">
    <text evidence="2">The sequence shown here is derived from an EMBL/GenBank/DDBJ whole genome shotgun (WGS) entry which is preliminary data.</text>
</comment>
<dbReference type="InterPro" id="IPR022584">
    <property type="entry name" value="DUF2937"/>
</dbReference>
<dbReference type="Pfam" id="PF11157">
    <property type="entry name" value="DUF2937"/>
    <property type="match status" value="1"/>
</dbReference>
<keyword evidence="1" id="KW-0812">Transmembrane</keyword>
<dbReference type="Proteomes" id="UP000602745">
    <property type="component" value="Unassembled WGS sequence"/>
</dbReference>
<keyword evidence="3" id="KW-1185">Reference proteome</keyword>